<name>A0A4R6SBY9_LABRH</name>
<sequence length="66" mass="7352">MSDHDDPARSFLDETLPPAESWIDPSRPRRVEQAPVTEPGTWRKAMPVVSGLLFAAWTVEAFTDLG</sequence>
<reference evidence="2 3" key="1">
    <citation type="submission" date="2019-03" db="EMBL/GenBank/DDBJ databases">
        <title>Genomic Encyclopedia of Type Strains, Phase IV (KMG-IV): sequencing the most valuable type-strain genomes for metagenomic binning, comparative biology and taxonomic classification.</title>
        <authorList>
            <person name="Goeker M."/>
        </authorList>
    </citation>
    <scope>NUCLEOTIDE SEQUENCE [LARGE SCALE GENOMIC DNA]</scope>
    <source>
        <strain evidence="2 3">DSM 45361</strain>
    </source>
</reference>
<gene>
    <name evidence="2" type="ORF">EV186_104402</name>
</gene>
<evidence type="ECO:0000256" key="1">
    <source>
        <dbReference type="SAM" id="MobiDB-lite"/>
    </source>
</evidence>
<dbReference type="RefSeq" id="WP_133851766.1">
    <property type="nucleotide sequence ID" value="NZ_SNXZ01000004.1"/>
</dbReference>
<dbReference type="EMBL" id="SNXZ01000004">
    <property type="protein sequence ID" value="TDP96415.1"/>
    <property type="molecule type" value="Genomic_DNA"/>
</dbReference>
<accession>A0A4R6SBY9</accession>
<protein>
    <submittedName>
        <fullName evidence="2">Uncharacterized protein</fullName>
    </submittedName>
</protein>
<feature type="compositionally biased region" description="Basic and acidic residues" evidence="1">
    <location>
        <begin position="1"/>
        <end position="12"/>
    </location>
</feature>
<proteinExistence type="predicted"/>
<evidence type="ECO:0000313" key="2">
    <source>
        <dbReference type="EMBL" id="TDP96415.1"/>
    </source>
</evidence>
<keyword evidence="3" id="KW-1185">Reference proteome</keyword>
<dbReference type="Proteomes" id="UP000295444">
    <property type="component" value="Unassembled WGS sequence"/>
</dbReference>
<dbReference type="AlphaFoldDB" id="A0A4R6SBY9"/>
<comment type="caution">
    <text evidence="2">The sequence shown here is derived from an EMBL/GenBank/DDBJ whole genome shotgun (WGS) entry which is preliminary data.</text>
</comment>
<feature type="region of interest" description="Disordered" evidence="1">
    <location>
        <begin position="1"/>
        <end position="38"/>
    </location>
</feature>
<organism evidence="2 3">
    <name type="scientific">Labedaea rhizosphaerae</name>
    <dbReference type="NCBI Taxonomy" id="598644"/>
    <lineage>
        <taxon>Bacteria</taxon>
        <taxon>Bacillati</taxon>
        <taxon>Actinomycetota</taxon>
        <taxon>Actinomycetes</taxon>
        <taxon>Pseudonocardiales</taxon>
        <taxon>Pseudonocardiaceae</taxon>
        <taxon>Labedaea</taxon>
    </lineage>
</organism>
<evidence type="ECO:0000313" key="3">
    <source>
        <dbReference type="Proteomes" id="UP000295444"/>
    </source>
</evidence>